<dbReference type="Proteomes" id="UP000266067">
    <property type="component" value="Unassembled WGS sequence"/>
</dbReference>
<sequence>MKRYLLLSVILCLGTMAGAFAQKTTKEKANKEDSYVLMDVSYMNDAVFMGRRDSITAPYLLPSIGYYDKSGLFIDATVSYLTSSDEQRVDLFYLTGGYLFDSDNWSGGVSGTAYFYNEDSYNVQSEVVADITGLISYDFELLELSVYASAYFNKNSSPDIFLGLMADHTFRAFNDHLLFAPRFSVYAGSQYFYEEYYTTSRLGNRKSGTNGQGSGSGGSVDSGTEVTTVQIAEASEFNILNMELGFPMQYHFGQFILSFTPTWAFPQTPATLTTDTGTFEEDLENVFYWSVGLSYWFNTNKKK</sequence>
<dbReference type="AlphaFoldDB" id="A0A3A1N5N5"/>
<protein>
    <recommendedName>
        <fullName evidence="5">Outer membrane protein beta-barrel domain-containing protein</fullName>
    </recommendedName>
</protein>
<evidence type="ECO:0000256" key="2">
    <source>
        <dbReference type="SAM" id="SignalP"/>
    </source>
</evidence>
<gene>
    <name evidence="3" type="ORF">D2V08_15790</name>
</gene>
<feature type="compositionally biased region" description="Gly residues" evidence="1">
    <location>
        <begin position="210"/>
        <end position="220"/>
    </location>
</feature>
<proteinExistence type="predicted"/>
<dbReference type="RefSeq" id="WP_119609296.1">
    <property type="nucleotide sequence ID" value="NZ_QXFH01000077.1"/>
</dbReference>
<feature type="chain" id="PRO_5017441019" description="Outer membrane protein beta-barrel domain-containing protein" evidence="2">
    <location>
        <begin position="22"/>
        <end position="303"/>
    </location>
</feature>
<feature type="signal peptide" evidence="2">
    <location>
        <begin position="1"/>
        <end position="21"/>
    </location>
</feature>
<keyword evidence="2" id="KW-0732">Signal</keyword>
<feature type="region of interest" description="Disordered" evidence="1">
    <location>
        <begin position="204"/>
        <end position="223"/>
    </location>
</feature>
<organism evidence="3 4">
    <name type="scientific">Flagellimonas lutimaris</name>
    <dbReference type="NCBI Taxonomy" id="475082"/>
    <lineage>
        <taxon>Bacteria</taxon>
        <taxon>Pseudomonadati</taxon>
        <taxon>Bacteroidota</taxon>
        <taxon>Flavobacteriia</taxon>
        <taxon>Flavobacteriales</taxon>
        <taxon>Flavobacteriaceae</taxon>
        <taxon>Flagellimonas</taxon>
    </lineage>
</organism>
<dbReference type="EMBL" id="QXFH01000077">
    <property type="protein sequence ID" value="RIV30549.1"/>
    <property type="molecule type" value="Genomic_DNA"/>
</dbReference>
<evidence type="ECO:0000313" key="4">
    <source>
        <dbReference type="Proteomes" id="UP000266067"/>
    </source>
</evidence>
<accession>A0A3A1N5N5</accession>
<name>A0A3A1N5N5_9FLAO</name>
<evidence type="ECO:0000256" key="1">
    <source>
        <dbReference type="SAM" id="MobiDB-lite"/>
    </source>
</evidence>
<dbReference type="OrthoDB" id="871919at2"/>
<keyword evidence="4" id="KW-1185">Reference proteome</keyword>
<evidence type="ECO:0008006" key="5">
    <source>
        <dbReference type="Google" id="ProtNLM"/>
    </source>
</evidence>
<evidence type="ECO:0000313" key="3">
    <source>
        <dbReference type="EMBL" id="RIV30549.1"/>
    </source>
</evidence>
<comment type="caution">
    <text evidence="3">The sequence shown here is derived from an EMBL/GenBank/DDBJ whole genome shotgun (WGS) entry which is preliminary data.</text>
</comment>
<reference evidence="3 4" key="1">
    <citation type="submission" date="2018-08" db="EMBL/GenBank/DDBJ databases">
        <title>Proposal of Muricauda 72 sp.nov. and Muricauda NH166 sp.nov., isolated from seawater.</title>
        <authorList>
            <person name="Cheng H."/>
            <person name="Wu Y.-H."/>
            <person name="Guo L.-L."/>
            <person name="Xu X.-W."/>
        </authorList>
    </citation>
    <scope>NUCLEOTIDE SEQUENCE [LARGE SCALE GENOMIC DNA]</scope>
    <source>
        <strain evidence="3 4">KCTC 22173</strain>
    </source>
</reference>